<keyword evidence="3" id="KW-1185">Reference proteome</keyword>
<feature type="compositionally biased region" description="Polar residues" evidence="1">
    <location>
        <begin position="1"/>
        <end position="10"/>
    </location>
</feature>
<name>A0A5B0LYE6_PUCGR</name>
<dbReference type="Proteomes" id="UP000324748">
    <property type="component" value="Unassembled WGS sequence"/>
</dbReference>
<protein>
    <submittedName>
        <fullName evidence="2">Uncharacterized protein</fullName>
    </submittedName>
</protein>
<evidence type="ECO:0000313" key="2">
    <source>
        <dbReference type="EMBL" id="KAA1069106.1"/>
    </source>
</evidence>
<feature type="region of interest" description="Disordered" evidence="1">
    <location>
        <begin position="1"/>
        <end position="22"/>
    </location>
</feature>
<evidence type="ECO:0000256" key="1">
    <source>
        <dbReference type="SAM" id="MobiDB-lite"/>
    </source>
</evidence>
<comment type="caution">
    <text evidence="2">The sequence shown here is derived from an EMBL/GenBank/DDBJ whole genome shotgun (WGS) entry which is preliminary data.</text>
</comment>
<sequence>MWHFFSNNNIKEPKRTVDNSNDETMRYDAINRPVSVLHRFSNTRLSDTDGSHCLSDASHRIGFAMRYQYQCIA</sequence>
<dbReference type="AlphaFoldDB" id="A0A5B0LYE6"/>
<evidence type="ECO:0000313" key="3">
    <source>
        <dbReference type="Proteomes" id="UP000324748"/>
    </source>
</evidence>
<gene>
    <name evidence="2" type="ORF">PGT21_011528</name>
</gene>
<reference evidence="2 3" key="1">
    <citation type="submission" date="2019-05" db="EMBL/GenBank/DDBJ databases">
        <title>Emergence of the Ug99 lineage of the wheat stem rust pathogen through somatic hybridization.</title>
        <authorList>
            <person name="Li F."/>
            <person name="Upadhyaya N.M."/>
            <person name="Sperschneider J."/>
            <person name="Matny O."/>
            <person name="Nguyen-Phuc H."/>
            <person name="Mago R."/>
            <person name="Raley C."/>
            <person name="Miller M.E."/>
            <person name="Silverstein K.A.T."/>
            <person name="Henningsen E."/>
            <person name="Hirsch C.D."/>
            <person name="Visser B."/>
            <person name="Pretorius Z.A."/>
            <person name="Steffenson B.J."/>
            <person name="Schwessinger B."/>
            <person name="Dodds P.N."/>
            <person name="Figueroa M."/>
        </authorList>
    </citation>
    <scope>NUCLEOTIDE SEQUENCE [LARGE SCALE GENOMIC DNA]</scope>
    <source>
        <strain evidence="2">21-0</strain>
    </source>
</reference>
<proteinExistence type="predicted"/>
<organism evidence="2 3">
    <name type="scientific">Puccinia graminis f. sp. tritici</name>
    <dbReference type="NCBI Taxonomy" id="56615"/>
    <lineage>
        <taxon>Eukaryota</taxon>
        <taxon>Fungi</taxon>
        <taxon>Dikarya</taxon>
        <taxon>Basidiomycota</taxon>
        <taxon>Pucciniomycotina</taxon>
        <taxon>Pucciniomycetes</taxon>
        <taxon>Pucciniales</taxon>
        <taxon>Pucciniaceae</taxon>
        <taxon>Puccinia</taxon>
    </lineage>
</organism>
<accession>A0A5B0LYE6</accession>
<dbReference type="EMBL" id="VSWC01000183">
    <property type="protein sequence ID" value="KAA1069106.1"/>
    <property type="molecule type" value="Genomic_DNA"/>
</dbReference>